<dbReference type="InterPro" id="IPR051459">
    <property type="entry name" value="Cytochrome_c-type_DH"/>
</dbReference>
<feature type="domain" description="Cytochrome c" evidence="5">
    <location>
        <begin position="40"/>
        <end position="124"/>
    </location>
</feature>
<dbReference type="Proteomes" id="UP001304300">
    <property type="component" value="Chromosome"/>
</dbReference>
<evidence type="ECO:0000256" key="2">
    <source>
        <dbReference type="ARBA" id="ARBA00022723"/>
    </source>
</evidence>
<evidence type="ECO:0000313" key="6">
    <source>
        <dbReference type="EMBL" id="WOO41681.1"/>
    </source>
</evidence>
<dbReference type="GO" id="GO:0046872">
    <property type="term" value="F:metal ion binding"/>
    <property type="evidence" value="ECO:0007669"/>
    <property type="project" value="UniProtKB-KW"/>
</dbReference>
<keyword evidence="7" id="KW-1185">Reference proteome</keyword>
<sequence length="244" mass="26303">MINPMRLPQITLFSLIVLILSGCDWMPGKPKRADEYIRPENITDFATLYNTNCASCHSLDSKTLAAARPLNDPVYVAFAGKDMIKKITSEGVDGTTMPAALDSKGGNLTEKQIDIIVDGIIKSAGRLPDEKAKIPPYSAPLGDAKAGLKVYTEFCASCHGKDGNGGTLAGSIINSDYLALVSDQTLRTTIVAGRTDLGMPDWQRLHQSKHMSNSDIADVVAWIASHRTETNLQLEQEAATGDKP</sequence>
<dbReference type="InterPro" id="IPR036909">
    <property type="entry name" value="Cyt_c-like_dom_sf"/>
</dbReference>
<dbReference type="KEGG" id="puo:RZN69_01175"/>
<dbReference type="PROSITE" id="PS51257">
    <property type="entry name" value="PROKAR_LIPOPROTEIN"/>
    <property type="match status" value="1"/>
</dbReference>
<dbReference type="PANTHER" id="PTHR35008:SF8">
    <property type="entry name" value="ALCOHOL DEHYDROGENASE CYTOCHROME C SUBUNIT"/>
    <property type="match status" value="1"/>
</dbReference>
<accession>A0AAQ3LA80</accession>
<dbReference type="PROSITE" id="PS51007">
    <property type="entry name" value="CYTC"/>
    <property type="match status" value="2"/>
</dbReference>
<gene>
    <name evidence="6" type="ORF">RZN69_01175</name>
</gene>
<organism evidence="6 7">
    <name type="scientific">Rubellicoccus peritrichatus</name>
    <dbReference type="NCBI Taxonomy" id="3080537"/>
    <lineage>
        <taxon>Bacteria</taxon>
        <taxon>Pseudomonadati</taxon>
        <taxon>Verrucomicrobiota</taxon>
        <taxon>Opitutia</taxon>
        <taxon>Puniceicoccales</taxon>
        <taxon>Cerasicoccaceae</taxon>
        <taxon>Rubellicoccus</taxon>
    </lineage>
</organism>
<dbReference type="GO" id="GO:0009055">
    <property type="term" value="F:electron transfer activity"/>
    <property type="evidence" value="ECO:0007669"/>
    <property type="project" value="InterPro"/>
</dbReference>
<keyword evidence="3 4" id="KW-0408">Iron</keyword>
<reference evidence="6 7" key="1">
    <citation type="submission" date="2023-10" db="EMBL/GenBank/DDBJ databases">
        <title>Rubellicoccus peritrichatus gen. nov., sp. nov., isolated from an algae of coral reef tank.</title>
        <authorList>
            <person name="Luo J."/>
        </authorList>
    </citation>
    <scope>NUCLEOTIDE SEQUENCE [LARGE SCALE GENOMIC DNA]</scope>
    <source>
        <strain evidence="6 7">CR14</strain>
    </source>
</reference>
<dbReference type="SUPFAM" id="SSF46626">
    <property type="entry name" value="Cytochrome c"/>
    <property type="match status" value="2"/>
</dbReference>
<evidence type="ECO:0000256" key="3">
    <source>
        <dbReference type="ARBA" id="ARBA00023004"/>
    </source>
</evidence>
<name>A0AAQ3LA80_9BACT</name>
<proteinExistence type="predicted"/>
<dbReference type="Gene3D" id="1.10.760.10">
    <property type="entry name" value="Cytochrome c-like domain"/>
    <property type="match status" value="2"/>
</dbReference>
<evidence type="ECO:0000259" key="5">
    <source>
        <dbReference type="PROSITE" id="PS51007"/>
    </source>
</evidence>
<keyword evidence="1 4" id="KW-0349">Heme</keyword>
<dbReference type="AlphaFoldDB" id="A0AAQ3LA80"/>
<evidence type="ECO:0000256" key="4">
    <source>
        <dbReference type="PROSITE-ProRule" id="PRU00433"/>
    </source>
</evidence>
<evidence type="ECO:0000313" key="7">
    <source>
        <dbReference type="Proteomes" id="UP001304300"/>
    </source>
</evidence>
<evidence type="ECO:0000256" key="1">
    <source>
        <dbReference type="ARBA" id="ARBA00022617"/>
    </source>
</evidence>
<dbReference type="RefSeq" id="WP_317834165.1">
    <property type="nucleotide sequence ID" value="NZ_CP136920.1"/>
</dbReference>
<dbReference type="GO" id="GO:0020037">
    <property type="term" value="F:heme binding"/>
    <property type="evidence" value="ECO:0007669"/>
    <property type="project" value="InterPro"/>
</dbReference>
<dbReference type="PANTHER" id="PTHR35008">
    <property type="entry name" value="BLL4482 PROTEIN-RELATED"/>
    <property type="match status" value="1"/>
</dbReference>
<dbReference type="EMBL" id="CP136920">
    <property type="protein sequence ID" value="WOO41681.1"/>
    <property type="molecule type" value="Genomic_DNA"/>
</dbReference>
<protein>
    <submittedName>
        <fullName evidence="6">C-type cytochrome</fullName>
    </submittedName>
</protein>
<keyword evidence="2 4" id="KW-0479">Metal-binding</keyword>
<dbReference type="Pfam" id="PF13442">
    <property type="entry name" value="Cytochrome_CBB3"/>
    <property type="match status" value="2"/>
</dbReference>
<dbReference type="InterPro" id="IPR009056">
    <property type="entry name" value="Cyt_c-like_dom"/>
</dbReference>
<feature type="domain" description="Cytochrome c" evidence="5">
    <location>
        <begin position="142"/>
        <end position="227"/>
    </location>
</feature>